<keyword evidence="1" id="KW-0812">Transmembrane</keyword>
<sequence length="166" mass="17969">MRVRDGPAACCSVAKGARSFSVNQEALQAALSEVGEDARSPTAVRRRLEVLETVLEKSIRLPARLPVVGDRVGLDAVLGFIPVIGDIIGGLLGSYLIWEARNLGMSKFQLARMAANTGFDTVIGFVPLVGDVIDIGFKSNSRNMRIIRKYLDKHHPETGIIEADPV</sequence>
<proteinExistence type="predicted"/>
<evidence type="ECO:0008006" key="4">
    <source>
        <dbReference type="Google" id="ProtNLM"/>
    </source>
</evidence>
<dbReference type="InterPro" id="IPR025187">
    <property type="entry name" value="DUF4112"/>
</dbReference>
<reference evidence="3" key="1">
    <citation type="submission" date="2017-05" db="EMBL/GenBank/DDBJ databases">
        <authorList>
            <person name="Lin X."/>
        </authorList>
    </citation>
    <scope>NUCLEOTIDE SEQUENCE [LARGE SCALE GENOMIC DNA]</scope>
    <source>
        <strain evidence="3">JLT2012</strain>
    </source>
</reference>
<keyword evidence="3" id="KW-1185">Reference proteome</keyword>
<organism evidence="2 3">
    <name type="scientific">Pacificimonas flava</name>
    <dbReference type="NCBI Taxonomy" id="1234595"/>
    <lineage>
        <taxon>Bacteria</taxon>
        <taxon>Pseudomonadati</taxon>
        <taxon>Pseudomonadota</taxon>
        <taxon>Alphaproteobacteria</taxon>
        <taxon>Sphingomonadales</taxon>
        <taxon>Sphingosinicellaceae</taxon>
        <taxon>Pacificimonas</taxon>
    </lineage>
</organism>
<evidence type="ECO:0000313" key="2">
    <source>
        <dbReference type="EMBL" id="OWV33074.1"/>
    </source>
</evidence>
<keyword evidence="1" id="KW-1133">Transmembrane helix</keyword>
<dbReference type="Proteomes" id="UP000198462">
    <property type="component" value="Unassembled WGS sequence"/>
</dbReference>
<dbReference type="EMBL" id="NFZT01000001">
    <property type="protein sequence ID" value="OWV33074.1"/>
    <property type="molecule type" value="Genomic_DNA"/>
</dbReference>
<comment type="caution">
    <text evidence="2">The sequence shown here is derived from an EMBL/GenBank/DDBJ whole genome shotgun (WGS) entry which is preliminary data.</text>
</comment>
<dbReference type="Pfam" id="PF13430">
    <property type="entry name" value="DUF4112"/>
    <property type="match status" value="1"/>
</dbReference>
<dbReference type="PANTHER" id="PTHR35519">
    <property type="entry name" value="MEMBRANE PROTEINS"/>
    <property type="match status" value="1"/>
</dbReference>
<dbReference type="AlphaFoldDB" id="A0A219B4I0"/>
<dbReference type="OrthoDB" id="513552at2"/>
<gene>
    <name evidence="2" type="ORF">B5C34_06095</name>
</gene>
<evidence type="ECO:0000313" key="3">
    <source>
        <dbReference type="Proteomes" id="UP000198462"/>
    </source>
</evidence>
<dbReference type="PANTHER" id="PTHR35519:SF2">
    <property type="entry name" value="PH DOMAIN PROTEIN"/>
    <property type="match status" value="1"/>
</dbReference>
<evidence type="ECO:0000256" key="1">
    <source>
        <dbReference type="SAM" id="Phobius"/>
    </source>
</evidence>
<name>A0A219B4I0_9SPHN</name>
<accession>A0A219B4I0</accession>
<keyword evidence="1" id="KW-0472">Membrane</keyword>
<protein>
    <recommendedName>
        <fullName evidence="4">DUF4112 domain-containing protein</fullName>
    </recommendedName>
</protein>
<feature type="transmembrane region" description="Helical" evidence="1">
    <location>
        <begin position="76"/>
        <end position="98"/>
    </location>
</feature>